<evidence type="ECO:0000256" key="3">
    <source>
        <dbReference type="ARBA" id="ARBA00022692"/>
    </source>
</evidence>
<feature type="transmembrane region" description="Helical" evidence="8">
    <location>
        <begin position="54"/>
        <end position="76"/>
    </location>
</feature>
<comment type="subcellular location">
    <subcellularLocation>
        <location evidence="1">Endoplasmic reticulum membrane</location>
        <topology evidence="1">Multi-pass membrane protein</topology>
    </subcellularLocation>
</comment>
<evidence type="ECO:0000256" key="5">
    <source>
        <dbReference type="ARBA" id="ARBA00022989"/>
    </source>
</evidence>
<evidence type="ECO:0000256" key="1">
    <source>
        <dbReference type="ARBA" id="ARBA00004477"/>
    </source>
</evidence>
<dbReference type="Pfam" id="PF06762">
    <property type="entry name" value="LMF1"/>
    <property type="match status" value="1"/>
</dbReference>
<dbReference type="InterPro" id="IPR057434">
    <property type="entry name" value="LMF1/2_N"/>
</dbReference>
<proteinExistence type="inferred from homology"/>
<dbReference type="InterPro" id="IPR009613">
    <property type="entry name" value="LMF"/>
</dbReference>
<keyword evidence="3 8" id="KW-0812">Transmembrane</keyword>
<evidence type="ECO:0008006" key="13">
    <source>
        <dbReference type="Google" id="ProtNLM"/>
    </source>
</evidence>
<gene>
    <name evidence="11" type="ORF">BE15_18180</name>
</gene>
<feature type="domain" description="Lipase maturation factor 1/2 N-terminal" evidence="9">
    <location>
        <begin position="168"/>
        <end position="326"/>
    </location>
</feature>
<comment type="similarity">
    <text evidence="2">Belongs to the lipase maturation factor family.</text>
</comment>
<keyword evidence="4" id="KW-0256">Endoplasmic reticulum</keyword>
<feature type="transmembrane region" description="Helical" evidence="8">
    <location>
        <begin position="287"/>
        <end position="308"/>
    </location>
</feature>
<accession>A0A150QYQ6</accession>
<evidence type="ECO:0000256" key="6">
    <source>
        <dbReference type="ARBA" id="ARBA00023136"/>
    </source>
</evidence>
<feature type="compositionally biased region" description="Pro residues" evidence="7">
    <location>
        <begin position="1"/>
        <end position="10"/>
    </location>
</feature>
<protein>
    <recommendedName>
        <fullName evidence="13">Lipase maturation factor family protein</fullName>
    </recommendedName>
</protein>
<evidence type="ECO:0000259" key="10">
    <source>
        <dbReference type="Pfam" id="PF25179"/>
    </source>
</evidence>
<evidence type="ECO:0000313" key="11">
    <source>
        <dbReference type="EMBL" id="KYF73104.1"/>
    </source>
</evidence>
<dbReference type="GO" id="GO:0051604">
    <property type="term" value="P:protein maturation"/>
    <property type="evidence" value="ECO:0007669"/>
    <property type="project" value="InterPro"/>
</dbReference>
<keyword evidence="5 8" id="KW-1133">Transmembrane helix</keyword>
<sequence length="566" mass="62494">MAREAPPPAADPADAAADPADAAADPADEDDGALLRRIRSHPLRRFLGPPRSYLLTRFVLLRLLGFVYFIAFFSLARQLGPLLGPRGLLPADRFLERLVDITGSHGAAFRRLPTLFLWLGASDGVLHAAAWAGVALSLAVCAGVTNAVVQLALWALYLSFVHIGQVFYGYGWEHQLAETGFLAVFLCPLRGFRPFLSPPPPVVVIWLFRWLIFRIMLGAGLIKLRGDPCWTDLTCLVHHYETQPVPSPLSYYLHQLPAWVHAIGVLFNHLVELVVPWFAFGPRRARHVAGVLLVLFQGMLIASGNLSFLNWLTIVPAIACFDDGALGRLFPARVRERAAALAGELSPSRAHRIAAALLAVLVLCLSVNPVMNLLSPRQAMNATFDSFGLVNTYGAFGSVGRERYEVILEGTRDEAPGEGTRWIEYDLPCKPGDVRRRPCLITPYHYRLDWQIWFAAFGSYESEPWLVHLVYKLLSGDAGAQRLLASNPFPDAPPRYIRAGLYRYSFTRIGDGSGAWWRRVRVAEYLPPLSVDDPSLLRFLAAYGWLPASRAVAPAGDEHGGVEPAP</sequence>
<dbReference type="Pfam" id="PF25179">
    <property type="entry name" value="LMF1_C"/>
    <property type="match status" value="1"/>
</dbReference>
<dbReference type="InterPro" id="IPR057433">
    <property type="entry name" value="LMF1/2_C"/>
</dbReference>
<feature type="domain" description="Lipase maturation factor 1/2 C-terminal" evidence="10">
    <location>
        <begin position="389"/>
        <end position="527"/>
    </location>
</feature>
<feature type="region of interest" description="Disordered" evidence="7">
    <location>
        <begin position="1"/>
        <end position="29"/>
    </location>
</feature>
<keyword evidence="6 8" id="KW-0472">Membrane</keyword>
<dbReference type="OrthoDB" id="9801773at2"/>
<dbReference type="Proteomes" id="UP000075260">
    <property type="component" value="Unassembled WGS sequence"/>
</dbReference>
<dbReference type="EMBL" id="JEMA01000214">
    <property type="protein sequence ID" value="KYF73104.1"/>
    <property type="molecule type" value="Genomic_DNA"/>
</dbReference>
<feature type="transmembrane region" description="Helical" evidence="8">
    <location>
        <begin position="125"/>
        <end position="144"/>
    </location>
</feature>
<organism evidence="11 12">
    <name type="scientific">Sorangium cellulosum</name>
    <name type="common">Polyangium cellulosum</name>
    <dbReference type="NCBI Taxonomy" id="56"/>
    <lineage>
        <taxon>Bacteria</taxon>
        <taxon>Pseudomonadati</taxon>
        <taxon>Myxococcota</taxon>
        <taxon>Polyangia</taxon>
        <taxon>Polyangiales</taxon>
        <taxon>Polyangiaceae</taxon>
        <taxon>Sorangium</taxon>
    </lineage>
</organism>
<evidence type="ECO:0000256" key="8">
    <source>
        <dbReference type="SAM" id="Phobius"/>
    </source>
</evidence>
<evidence type="ECO:0000259" key="9">
    <source>
        <dbReference type="Pfam" id="PF06762"/>
    </source>
</evidence>
<reference evidence="11 12" key="1">
    <citation type="submission" date="2014-02" db="EMBL/GenBank/DDBJ databases">
        <title>The small core and large imbalanced accessory genome model reveals a collaborative survival strategy of Sorangium cellulosum strains in nature.</title>
        <authorList>
            <person name="Han K."/>
            <person name="Peng R."/>
            <person name="Blom J."/>
            <person name="Li Y.-Z."/>
        </authorList>
    </citation>
    <scope>NUCLEOTIDE SEQUENCE [LARGE SCALE GENOMIC DNA]</scope>
    <source>
        <strain evidence="11 12">So0008-312</strain>
    </source>
</reference>
<feature type="compositionally biased region" description="Low complexity" evidence="7">
    <location>
        <begin position="11"/>
        <end position="25"/>
    </location>
</feature>
<dbReference type="AlphaFoldDB" id="A0A150QYQ6"/>
<evidence type="ECO:0000256" key="2">
    <source>
        <dbReference type="ARBA" id="ARBA00005512"/>
    </source>
</evidence>
<dbReference type="RefSeq" id="WP_061605921.1">
    <property type="nucleotide sequence ID" value="NZ_JEMA01000214.1"/>
</dbReference>
<dbReference type="PANTHER" id="PTHR14463">
    <property type="entry name" value="LIPASE MATURATION FACTOR"/>
    <property type="match status" value="1"/>
</dbReference>
<dbReference type="PANTHER" id="PTHR14463:SF10">
    <property type="entry name" value="LIPASE MATURATION FACTOR 1"/>
    <property type="match status" value="1"/>
</dbReference>
<evidence type="ECO:0000256" key="4">
    <source>
        <dbReference type="ARBA" id="ARBA00022824"/>
    </source>
</evidence>
<evidence type="ECO:0000256" key="7">
    <source>
        <dbReference type="SAM" id="MobiDB-lite"/>
    </source>
</evidence>
<name>A0A150QYQ6_SORCE</name>
<feature type="transmembrane region" description="Helical" evidence="8">
    <location>
        <begin position="258"/>
        <end position="280"/>
    </location>
</feature>
<evidence type="ECO:0000313" key="12">
    <source>
        <dbReference type="Proteomes" id="UP000075260"/>
    </source>
</evidence>
<feature type="transmembrane region" description="Helical" evidence="8">
    <location>
        <begin position="353"/>
        <end position="374"/>
    </location>
</feature>
<feature type="transmembrane region" description="Helical" evidence="8">
    <location>
        <begin position="151"/>
        <end position="170"/>
    </location>
</feature>
<comment type="caution">
    <text evidence="11">The sequence shown here is derived from an EMBL/GenBank/DDBJ whole genome shotgun (WGS) entry which is preliminary data.</text>
</comment>